<organism evidence="2 3">
    <name type="scientific">Streptomyces virginiae</name>
    <name type="common">Streptomyces cinnamonensis</name>
    <dbReference type="NCBI Taxonomy" id="1961"/>
    <lineage>
        <taxon>Bacteria</taxon>
        <taxon>Bacillati</taxon>
        <taxon>Actinomycetota</taxon>
        <taxon>Actinomycetes</taxon>
        <taxon>Kitasatosporales</taxon>
        <taxon>Streptomycetaceae</taxon>
        <taxon>Streptomyces</taxon>
    </lineage>
</organism>
<dbReference type="EMBL" id="BNDV01000002">
    <property type="protein sequence ID" value="GHI11659.1"/>
    <property type="molecule type" value="Genomic_DNA"/>
</dbReference>
<proteinExistence type="predicted"/>
<dbReference type="InterPro" id="IPR029063">
    <property type="entry name" value="SAM-dependent_MTases_sf"/>
</dbReference>
<gene>
    <name evidence="2" type="ORF">Scinn_11220</name>
</gene>
<evidence type="ECO:0000313" key="2">
    <source>
        <dbReference type="EMBL" id="GHI11659.1"/>
    </source>
</evidence>
<name>A0ABQ3NG22_STRVG</name>
<reference evidence="3" key="1">
    <citation type="submission" date="2020-09" db="EMBL/GenBank/DDBJ databases">
        <title>Whole genome shotgun sequence of Streptomyces cinnamonensis NBRC 15873.</title>
        <authorList>
            <person name="Komaki H."/>
            <person name="Tamura T."/>
        </authorList>
    </citation>
    <scope>NUCLEOTIDE SEQUENCE [LARGE SCALE GENOMIC DNA]</scope>
    <source>
        <strain evidence="3">NBRC 15873</strain>
    </source>
</reference>
<dbReference type="CDD" id="cd02440">
    <property type="entry name" value="AdoMet_MTases"/>
    <property type="match status" value="1"/>
</dbReference>
<evidence type="ECO:0000313" key="3">
    <source>
        <dbReference type="Proteomes" id="UP000660554"/>
    </source>
</evidence>
<accession>A0ABQ3NG22</accession>
<dbReference type="Gene3D" id="3.40.50.150">
    <property type="entry name" value="Vaccinia Virus protein VP39"/>
    <property type="match status" value="1"/>
</dbReference>
<dbReference type="RefSeq" id="WP_053612411.1">
    <property type="nucleotide sequence ID" value="NZ_BMRU01000028.1"/>
</dbReference>
<dbReference type="Proteomes" id="UP000660554">
    <property type="component" value="Unassembled WGS sequence"/>
</dbReference>
<protein>
    <recommendedName>
        <fullName evidence="1">Methyltransferase domain-containing protein</fullName>
    </recommendedName>
</protein>
<sequence length="250" mass="27040">MPASTDTLIYRRADVYHDFYHGRGKDYRAEAAVVRELVEQRAAVSPADGSLLDVACGTGSHLAEHDGFFGHVAGVDLSAEMLAVAARGNPGIPLTEGDMRDFRLGRTFSAVTCMFSSVGYLETAADLDAAVANLAGHLEPGGVLVVEPWWCPESFVPGWVGADVVRSGERTISRVSHTVRAGRTSRMEVHYTVADPRTGIEHFTDTHVMSLFERTEYRDAFLRAGLEPTYVAHELYGPGLFVATRPGGAA</sequence>
<evidence type="ECO:0000259" key="1">
    <source>
        <dbReference type="Pfam" id="PF13649"/>
    </source>
</evidence>
<dbReference type="SUPFAM" id="SSF53335">
    <property type="entry name" value="S-adenosyl-L-methionine-dependent methyltransferases"/>
    <property type="match status" value="1"/>
</dbReference>
<comment type="caution">
    <text evidence="2">The sequence shown here is derived from an EMBL/GenBank/DDBJ whole genome shotgun (WGS) entry which is preliminary data.</text>
</comment>
<dbReference type="Pfam" id="PF13649">
    <property type="entry name" value="Methyltransf_25"/>
    <property type="match status" value="1"/>
</dbReference>
<dbReference type="InterPro" id="IPR041698">
    <property type="entry name" value="Methyltransf_25"/>
</dbReference>
<feature type="domain" description="Methyltransferase" evidence="1">
    <location>
        <begin position="52"/>
        <end position="142"/>
    </location>
</feature>
<keyword evidence="3" id="KW-1185">Reference proteome</keyword>
<dbReference type="Gene3D" id="2.20.130.10">
    <property type="entry name" value="CAC2371-like domains"/>
    <property type="match status" value="1"/>
</dbReference>
<dbReference type="GeneID" id="86957375"/>